<evidence type="ECO:0000313" key="21">
    <source>
        <dbReference type="EMBL" id="KAK7864462.1"/>
    </source>
</evidence>
<evidence type="ECO:0000259" key="18">
    <source>
        <dbReference type="PROSITE" id="PS50867"/>
    </source>
</evidence>
<keyword evidence="3" id="KW-0158">Chromosome</keyword>
<dbReference type="GO" id="GO:0046974">
    <property type="term" value="F:histone H3K9 methyltransferase activity"/>
    <property type="evidence" value="ECO:0007669"/>
    <property type="project" value="TreeGrafter"/>
</dbReference>
<evidence type="ECO:0000256" key="7">
    <source>
        <dbReference type="ARBA" id="ARBA00022691"/>
    </source>
</evidence>
<evidence type="ECO:0000256" key="11">
    <source>
        <dbReference type="ARBA" id="ARBA00022853"/>
    </source>
</evidence>
<dbReference type="Proteomes" id="UP001378592">
    <property type="component" value="Unassembled WGS sequence"/>
</dbReference>
<evidence type="ECO:0000256" key="1">
    <source>
        <dbReference type="ARBA" id="ARBA00004123"/>
    </source>
</evidence>
<dbReference type="Pfam" id="PF18358">
    <property type="entry name" value="Tudor_4"/>
    <property type="match status" value="1"/>
</dbReference>
<dbReference type="SMART" id="SM00391">
    <property type="entry name" value="MBD"/>
    <property type="match status" value="1"/>
</dbReference>
<dbReference type="InterPro" id="IPR041291">
    <property type="entry name" value="TUDOR_5"/>
</dbReference>
<evidence type="ECO:0000256" key="4">
    <source>
        <dbReference type="ARBA" id="ARBA00022491"/>
    </source>
</evidence>
<dbReference type="InterPro" id="IPR001739">
    <property type="entry name" value="Methyl_CpG_DNA-bd"/>
</dbReference>
<dbReference type="Pfam" id="PF00856">
    <property type="entry name" value="SET"/>
    <property type="match status" value="1"/>
</dbReference>
<dbReference type="PROSITE" id="PS50868">
    <property type="entry name" value="POST_SET"/>
    <property type="match status" value="1"/>
</dbReference>
<dbReference type="SMART" id="SM00333">
    <property type="entry name" value="TUDOR"/>
    <property type="match status" value="2"/>
</dbReference>
<dbReference type="Pfam" id="PF05033">
    <property type="entry name" value="Pre-SET"/>
    <property type="match status" value="1"/>
</dbReference>
<dbReference type="PROSITE" id="PS50280">
    <property type="entry name" value="SET"/>
    <property type="match status" value="1"/>
</dbReference>
<dbReference type="GO" id="GO:0005634">
    <property type="term" value="C:nucleus"/>
    <property type="evidence" value="ECO:0007669"/>
    <property type="project" value="UniProtKB-SubCell"/>
</dbReference>
<keyword evidence="11" id="KW-0156">Chromatin regulator</keyword>
<keyword evidence="6" id="KW-0808">Transferase</keyword>
<keyword evidence="4" id="KW-0678">Repressor</keyword>
<feature type="region of interest" description="Disordered" evidence="16">
    <location>
        <begin position="335"/>
        <end position="364"/>
    </location>
</feature>
<dbReference type="Pfam" id="PF01429">
    <property type="entry name" value="MBD"/>
    <property type="match status" value="1"/>
</dbReference>
<name>A0AAN9Z6F8_9ORTH</name>
<protein>
    <recommendedName>
        <fullName evidence="23">Histone-lysine N-methyltransferase eggless</fullName>
    </recommendedName>
</protein>
<dbReference type="InterPro" id="IPR046341">
    <property type="entry name" value="SET_dom_sf"/>
</dbReference>
<dbReference type="CDD" id="cd10517">
    <property type="entry name" value="SET_SETDB1"/>
    <property type="match status" value="1"/>
</dbReference>
<keyword evidence="15" id="KW-0539">Nucleus</keyword>
<keyword evidence="14" id="KW-0804">Transcription</keyword>
<dbReference type="CDD" id="cd01395">
    <property type="entry name" value="HMT_MBD"/>
    <property type="match status" value="1"/>
</dbReference>
<dbReference type="SMART" id="SM00317">
    <property type="entry name" value="SET"/>
    <property type="match status" value="1"/>
</dbReference>
<dbReference type="PROSITE" id="PS50982">
    <property type="entry name" value="MBD"/>
    <property type="match status" value="1"/>
</dbReference>
<dbReference type="SUPFAM" id="SSF54171">
    <property type="entry name" value="DNA-binding domain"/>
    <property type="match status" value="1"/>
</dbReference>
<dbReference type="EMBL" id="JAZDUA010000202">
    <property type="protein sequence ID" value="KAK7864462.1"/>
    <property type="molecule type" value="Genomic_DNA"/>
</dbReference>
<evidence type="ECO:0000256" key="3">
    <source>
        <dbReference type="ARBA" id="ARBA00022454"/>
    </source>
</evidence>
<evidence type="ECO:0000313" key="22">
    <source>
        <dbReference type="Proteomes" id="UP001378592"/>
    </source>
</evidence>
<dbReference type="GO" id="GO:0010629">
    <property type="term" value="P:negative regulation of gene expression"/>
    <property type="evidence" value="ECO:0007669"/>
    <property type="project" value="TreeGrafter"/>
</dbReference>
<keyword evidence="13" id="KW-0175">Coiled coil</keyword>
<dbReference type="GO" id="GO:0032259">
    <property type="term" value="P:methylation"/>
    <property type="evidence" value="ECO:0007669"/>
    <property type="project" value="UniProtKB-KW"/>
</dbReference>
<dbReference type="InterPro" id="IPR041292">
    <property type="entry name" value="Tudor_4"/>
</dbReference>
<dbReference type="Pfam" id="PF18359">
    <property type="entry name" value="Tudor_5"/>
    <property type="match status" value="1"/>
</dbReference>
<feature type="region of interest" description="Disordered" evidence="16">
    <location>
        <begin position="1051"/>
        <end position="1097"/>
    </location>
</feature>
<dbReference type="GO" id="GO:0003677">
    <property type="term" value="F:DNA binding"/>
    <property type="evidence" value="ECO:0007669"/>
    <property type="project" value="InterPro"/>
</dbReference>
<evidence type="ECO:0000256" key="9">
    <source>
        <dbReference type="ARBA" id="ARBA00022737"/>
    </source>
</evidence>
<accession>A0AAN9Z6F8</accession>
<feature type="region of interest" description="Disordered" evidence="16">
    <location>
        <begin position="1114"/>
        <end position="1199"/>
    </location>
</feature>
<evidence type="ECO:0000256" key="14">
    <source>
        <dbReference type="ARBA" id="ARBA00023163"/>
    </source>
</evidence>
<keyword evidence="10" id="KW-0862">Zinc</keyword>
<dbReference type="CDD" id="cd20382">
    <property type="entry name" value="Tudor_SETDB1_rpt1"/>
    <property type="match status" value="1"/>
</dbReference>
<evidence type="ECO:0000256" key="8">
    <source>
        <dbReference type="ARBA" id="ARBA00022723"/>
    </source>
</evidence>
<feature type="domain" description="SET" evidence="17">
    <location>
        <begin position="978"/>
        <end position="1283"/>
    </location>
</feature>
<feature type="domain" description="MBD" evidence="20">
    <location>
        <begin position="775"/>
        <end position="841"/>
    </location>
</feature>
<dbReference type="PROSITE" id="PS50867">
    <property type="entry name" value="PRE_SET"/>
    <property type="match status" value="1"/>
</dbReference>
<keyword evidence="8" id="KW-0479">Metal-binding</keyword>
<dbReference type="InterPro" id="IPR051516">
    <property type="entry name" value="SETDB_methyltransferase"/>
</dbReference>
<dbReference type="GO" id="GO:0008270">
    <property type="term" value="F:zinc ion binding"/>
    <property type="evidence" value="ECO:0007669"/>
    <property type="project" value="InterPro"/>
</dbReference>
<dbReference type="Gene3D" id="2.30.30.140">
    <property type="match status" value="2"/>
</dbReference>
<evidence type="ECO:0008006" key="23">
    <source>
        <dbReference type="Google" id="ProtNLM"/>
    </source>
</evidence>
<feature type="domain" description="Post-SET" evidence="19">
    <location>
        <begin position="1292"/>
        <end position="1308"/>
    </location>
</feature>
<evidence type="ECO:0000256" key="6">
    <source>
        <dbReference type="ARBA" id="ARBA00022679"/>
    </source>
</evidence>
<evidence type="ECO:0000259" key="17">
    <source>
        <dbReference type="PROSITE" id="PS50280"/>
    </source>
</evidence>
<feature type="compositionally biased region" description="Basic and acidic residues" evidence="16">
    <location>
        <begin position="1065"/>
        <end position="1078"/>
    </location>
</feature>
<feature type="compositionally biased region" description="Acidic residues" evidence="16">
    <location>
        <begin position="1083"/>
        <end position="1092"/>
    </location>
</feature>
<evidence type="ECO:0000256" key="15">
    <source>
        <dbReference type="ARBA" id="ARBA00023242"/>
    </source>
</evidence>
<dbReference type="PANTHER" id="PTHR46024:SF1">
    <property type="entry name" value="HISTONE-LYSINE N-METHYLTRANSFERASE EGGLESS"/>
    <property type="match status" value="1"/>
</dbReference>
<keyword evidence="12" id="KW-0805">Transcription regulation</keyword>
<dbReference type="Gene3D" id="3.30.890.10">
    <property type="entry name" value="Methyl-cpg-binding Protein 2, Chain A"/>
    <property type="match status" value="1"/>
</dbReference>
<feature type="domain" description="Pre-SET" evidence="18">
    <location>
        <begin position="903"/>
        <end position="975"/>
    </location>
</feature>
<organism evidence="21 22">
    <name type="scientific">Gryllus longicercus</name>
    <dbReference type="NCBI Taxonomy" id="2509291"/>
    <lineage>
        <taxon>Eukaryota</taxon>
        <taxon>Metazoa</taxon>
        <taxon>Ecdysozoa</taxon>
        <taxon>Arthropoda</taxon>
        <taxon>Hexapoda</taxon>
        <taxon>Insecta</taxon>
        <taxon>Pterygota</taxon>
        <taxon>Neoptera</taxon>
        <taxon>Polyneoptera</taxon>
        <taxon>Orthoptera</taxon>
        <taxon>Ensifera</taxon>
        <taxon>Gryllidea</taxon>
        <taxon>Grylloidea</taxon>
        <taxon>Gryllidae</taxon>
        <taxon>Gryllinae</taxon>
        <taxon>Gryllus</taxon>
    </lineage>
</organism>
<keyword evidence="7" id="KW-0949">S-adenosyl-L-methionine</keyword>
<dbReference type="SMART" id="SM00468">
    <property type="entry name" value="PreSET"/>
    <property type="match status" value="1"/>
</dbReference>
<dbReference type="InterPro" id="IPR016177">
    <property type="entry name" value="DNA-bd_dom_sf"/>
</dbReference>
<dbReference type="InterPro" id="IPR002999">
    <property type="entry name" value="Tudor"/>
</dbReference>
<proteinExistence type="predicted"/>
<dbReference type="InterPro" id="IPR001214">
    <property type="entry name" value="SET_dom"/>
</dbReference>
<dbReference type="Gene3D" id="2.170.270.10">
    <property type="entry name" value="SET domain"/>
    <property type="match status" value="2"/>
</dbReference>
<feature type="compositionally biased region" description="Acidic residues" evidence="16">
    <location>
        <begin position="1051"/>
        <end position="1063"/>
    </location>
</feature>
<dbReference type="CDD" id="cd21181">
    <property type="entry name" value="Tudor_SETDB1_rpt2"/>
    <property type="match status" value="1"/>
</dbReference>
<dbReference type="InterPro" id="IPR047232">
    <property type="entry name" value="SETDB1/2-like_MBD"/>
</dbReference>
<sequence length="1308" mass="149779">MESDPAPENDPQNDVEMEEVRKVVESTDEITKTSDVLHEKNSAEEVLEIETQTKGISSDKFENRSEHSMETDIERIDPVPQDPVVEVMKVVGKQRNEKLNSNSCVVLPEIIDVEDKPSSKSGKVIEDIIICDDDNTSKRCCCNLECSRVRTQFQNAPPFVLTYYGYKYKKRKTQKVCTPCFEKAVEHQEHLAYLLMEQKPLLTAEFPEKFDIEVISDESDEEDSLKDLPLGKDFLLEFDEDLTGMINESIEKYKLDFQIKETDSILSTKFNDLDEEFLKLDATIDSLQKQVDDIRAAVYKGCSPKIKELPAEEIIDVPGSPSERRFKIFSPSITSSSYVSPTKRPYSNPSLQESPRRPSLAGVATKKVTQVQRSAFPGLPQIEVMPVQQQQQQEIVALEPIRLVRPTLPPVGALVRPRPSVHDVLYVMRHGYYGVWARGKILEVLPKMEVTGFSKSEFVYKVRFESRKSSTVKTVTGKQLAYSTPSPVRLPVGTRVIALFRDEWAKECYYAGIVAEPPKAVNKFRYLIFFDDGYAQYVVHEKVLLVCESSSKVWEDIHPESRDFVRGYLEQYPERPMLKLQQGQIVKTEWNGKWWIARVLEVDGSLVKMHFDADGRTELIYRGSTRLGPLYSELHNADRKKLGSFGRHRSMGISSLKKRNMPYVEYTRTDIEDNRHEDSGVTITILGSTIKGVYDEYRNSERSLPARAVAKKSTSKRSDTGRDHLEALLFQSQRELSSGHVESIFINPTHTPRRFVPHQCGHRCIDGIKYDSTQIRRYNPLVLPQLHGWQRHITRCKGKKIVVYRTPCGRRVRNMEELHRYLRVSKSVLSVDLFDYDSWVHCFAEFVMPSGFINIKDLSYGCENVPVPCVNDRDHTEPEYVKYSTVRLPMEGVNVNTNPEFLVSCDCTDDCQDKDKCACWQLTIQGTAYGPGGKVDKSVGYNFKRLREPVMTGIYECNSRCKCASTCFNRVAQHPLQLRLQVFKTENRGWGIRCLNDVPHGAFICIYAGRLLTEQGANECVFVKGGKNYGDEYLAELDYIEVVERLKEGYESDVVEDDNDSSDFENPKDVKKDRKVRALSDSGSEEEEDGETSQDAHDSDFELDIKHQHLNVVPLEESTIRTRLRNRKSRNSSTDSQSETKKEVKKNNEPMSLDRELKKMEIEKKGSTDDSSSYITLSDDDDEDQREREPSRFAVMSGSGPKKEAERRITYKSVREYYGDDEYCYIMDAKNDGNIGRYLNHSCTPNVFVQNVFVDTHDLRFPWVAFFALTYISAGTELTWDYNYDVGSVPGKVLHCYCGSNECRGRLL</sequence>
<evidence type="ECO:0000256" key="13">
    <source>
        <dbReference type="ARBA" id="ARBA00023054"/>
    </source>
</evidence>
<evidence type="ECO:0000256" key="5">
    <source>
        <dbReference type="ARBA" id="ARBA00022603"/>
    </source>
</evidence>
<feature type="compositionally biased region" description="Basic and acidic residues" evidence="16">
    <location>
        <begin position="1138"/>
        <end position="1168"/>
    </location>
</feature>
<dbReference type="InterPro" id="IPR007728">
    <property type="entry name" value="Pre-SET_dom"/>
</dbReference>
<reference evidence="21 22" key="1">
    <citation type="submission" date="2024-03" db="EMBL/GenBank/DDBJ databases">
        <title>The genome assembly and annotation of the cricket Gryllus longicercus Weissman &amp; Gray.</title>
        <authorList>
            <person name="Szrajer S."/>
            <person name="Gray D."/>
            <person name="Ylla G."/>
        </authorList>
    </citation>
    <scope>NUCLEOTIDE SEQUENCE [LARGE SCALE GENOMIC DNA]</scope>
    <source>
        <strain evidence="21">DAG 2021-001</strain>
        <tissue evidence="21">Whole body minus gut</tissue>
    </source>
</reference>
<keyword evidence="9" id="KW-0677">Repeat</keyword>
<keyword evidence="5" id="KW-0489">Methyltransferase</keyword>
<comment type="caution">
    <text evidence="21">The sequence shown here is derived from an EMBL/GenBank/DDBJ whole genome shotgun (WGS) entry which is preliminary data.</text>
</comment>
<dbReference type="InterPro" id="IPR003616">
    <property type="entry name" value="Post-SET_dom"/>
</dbReference>
<evidence type="ECO:0000259" key="20">
    <source>
        <dbReference type="PROSITE" id="PS50982"/>
    </source>
</evidence>
<dbReference type="PANTHER" id="PTHR46024">
    <property type="entry name" value="HISTONE-LYSINE N-METHYLTRANSFERASE EGGLESS"/>
    <property type="match status" value="1"/>
</dbReference>
<evidence type="ECO:0000256" key="16">
    <source>
        <dbReference type="SAM" id="MobiDB-lite"/>
    </source>
</evidence>
<evidence type="ECO:0000256" key="10">
    <source>
        <dbReference type="ARBA" id="ARBA00022833"/>
    </source>
</evidence>
<dbReference type="SUPFAM" id="SSF82199">
    <property type="entry name" value="SET domain"/>
    <property type="match status" value="1"/>
</dbReference>
<gene>
    <name evidence="21" type="ORF">R5R35_011697</name>
</gene>
<evidence type="ECO:0000259" key="19">
    <source>
        <dbReference type="PROSITE" id="PS50868"/>
    </source>
</evidence>
<keyword evidence="22" id="KW-1185">Reference proteome</keyword>
<evidence type="ECO:0000256" key="2">
    <source>
        <dbReference type="ARBA" id="ARBA00004286"/>
    </source>
</evidence>
<evidence type="ECO:0000256" key="12">
    <source>
        <dbReference type="ARBA" id="ARBA00023015"/>
    </source>
</evidence>
<dbReference type="GO" id="GO:0070828">
    <property type="term" value="P:heterochromatin organization"/>
    <property type="evidence" value="ECO:0007669"/>
    <property type="project" value="TreeGrafter"/>
</dbReference>
<comment type="subcellular location">
    <subcellularLocation>
        <location evidence="2">Chromosome</location>
    </subcellularLocation>
    <subcellularLocation>
        <location evidence="1">Nucleus</location>
    </subcellularLocation>
</comment>
<dbReference type="GO" id="GO:0005694">
    <property type="term" value="C:chromosome"/>
    <property type="evidence" value="ECO:0007669"/>
    <property type="project" value="UniProtKB-SubCell"/>
</dbReference>